<dbReference type="InterPro" id="IPR011006">
    <property type="entry name" value="CheY-like_superfamily"/>
</dbReference>
<protein>
    <submittedName>
        <fullName evidence="7">DNA-binding response regulator</fullName>
    </submittedName>
</protein>
<dbReference type="OrthoDB" id="9796655at2"/>
<feature type="domain" description="Response regulatory" evidence="6">
    <location>
        <begin position="7"/>
        <end position="121"/>
    </location>
</feature>
<dbReference type="Pfam" id="PF00072">
    <property type="entry name" value="Response_reg"/>
    <property type="match status" value="1"/>
</dbReference>
<feature type="domain" description="HTH luxR-type" evidence="5">
    <location>
        <begin position="140"/>
        <end position="202"/>
    </location>
</feature>
<dbReference type="Gene3D" id="1.10.10.10">
    <property type="entry name" value="Winged helix-like DNA-binding domain superfamily/Winged helix DNA-binding domain"/>
    <property type="match status" value="1"/>
</dbReference>
<reference evidence="7 8" key="1">
    <citation type="submission" date="2016-03" db="EMBL/GenBank/DDBJ databases">
        <authorList>
            <person name="Ploux O."/>
        </authorList>
    </citation>
    <scope>NUCLEOTIDE SEQUENCE [LARGE SCALE GENOMIC DNA]</scope>
    <source>
        <strain evidence="7 8">R-45370</strain>
    </source>
</reference>
<dbReference type="STRING" id="980561.A1359_12625"/>
<evidence type="ECO:0000259" key="5">
    <source>
        <dbReference type="PROSITE" id="PS50043"/>
    </source>
</evidence>
<dbReference type="InterPro" id="IPR016032">
    <property type="entry name" value="Sig_transdc_resp-reg_C-effctor"/>
</dbReference>
<dbReference type="AlphaFoldDB" id="A0A177N5R4"/>
<comment type="caution">
    <text evidence="7">The sequence shown here is derived from an EMBL/GenBank/DDBJ whole genome shotgun (WGS) entry which is preliminary data.</text>
</comment>
<keyword evidence="1" id="KW-0805">Transcription regulation</keyword>
<sequence>MNTNDMTVFIIDDDPKIRDSLKLIIELDGLSVEGFSDAKTFLEFYQPELRGCAIIDINMPEMNGLQLQTELNNRGFPLPIIFLTGHGNIPLSVKTIKAGASNFLTKPVSRKTLMNSINTALKEGEKQVAEQEENQRCQLLLGSLTEREKEIMPLLIEGLTHKIIAQQLDISHRTVEIHKSNILRKTSSKNLLELAQIVTIGEALYPNTKE</sequence>
<dbReference type="CDD" id="cd06170">
    <property type="entry name" value="LuxR_C_like"/>
    <property type="match status" value="1"/>
</dbReference>
<organism evidence="7 8">
    <name type="scientific">Methylomonas lenta</name>
    <dbReference type="NCBI Taxonomy" id="980561"/>
    <lineage>
        <taxon>Bacteria</taxon>
        <taxon>Pseudomonadati</taxon>
        <taxon>Pseudomonadota</taxon>
        <taxon>Gammaproteobacteria</taxon>
        <taxon>Methylococcales</taxon>
        <taxon>Methylococcaceae</taxon>
        <taxon>Methylomonas</taxon>
    </lineage>
</organism>
<dbReference type="Gene3D" id="3.40.50.2300">
    <property type="match status" value="1"/>
</dbReference>
<proteinExistence type="predicted"/>
<dbReference type="PRINTS" id="PR00038">
    <property type="entry name" value="HTHLUXR"/>
</dbReference>
<keyword evidence="8" id="KW-1185">Reference proteome</keyword>
<evidence type="ECO:0000313" key="8">
    <source>
        <dbReference type="Proteomes" id="UP000078476"/>
    </source>
</evidence>
<accession>A0A177N5R4</accession>
<feature type="modified residue" description="4-aspartylphosphate" evidence="4">
    <location>
        <position position="56"/>
    </location>
</feature>
<dbReference type="Proteomes" id="UP000078476">
    <property type="component" value="Unassembled WGS sequence"/>
</dbReference>
<dbReference type="SMART" id="SM00421">
    <property type="entry name" value="HTH_LUXR"/>
    <property type="match status" value="1"/>
</dbReference>
<dbReference type="SUPFAM" id="SSF52172">
    <property type="entry name" value="CheY-like"/>
    <property type="match status" value="1"/>
</dbReference>
<gene>
    <name evidence="7" type="ORF">A1359_12625</name>
</gene>
<dbReference type="EMBL" id="LUUI01000122">
    <property type="protein sequence ID" value="OAI13242.1"/>
    <property type="molecule type" value="Genomic_DNA"/>
</dbReference>
<evidence type="ECO:0000256" key="4">
    <source>
        <dbReference type="PROSITE-ProRule" id="PRU00169"/>
    </source>
</evidence>
<dbReference type="GO" id="GO:0000160">
    <property type="term" value="P:phosphorelay signal transduction system"/>
    <property type="evidence" value="ECO:0007669"/>
    <property type="project" value="InterPro"/>
</dbReference>
<evidence type="ECO:0000259" key="6">
    <source>
        <dbReference type="PROSITE" id="PS50110"/>
    </source>
</evidence>
<dbReference type="InterPro" id="IPR001789">
    <property type="entry name" value="Sig_transdc_resp-reg_receiver"/>
</dbReference>
<dbReference type="SUPFAM" id="SSF46894">
    <property type="entry name" value="C-terminal effector domain of the bipartite response regulators"/>
    <property type="match status" value="1"/>
</dbReference>
<dbReference type="InterPro" id="IPR036388">
    <property type="entry name" value="WH-like_DNA-bd_sf"/>
</dbReference>
<dbReference type="InterPro" id="IPR000792">
    <property type="entry name" value="Tscrpt_reg_LuxR_C"/>
</dbReference>
<evidence type="ECO:0000256" key="1">
    <source>
        <dbReference type="ARBA" id="ARBA00023015"/>
    </source>
</evidence>
<evidence type="ECO:0000313" key="7">
    <source>
        <dbReference type="EMBL" id="OAI13242.1"/>
    </source>
</evidence>
<dbReference type="PROSITE" id="PS50110">
    <property type="entry name" value="RESPONSE_REGULATORY"/>
    <property type="match status" value="1"/>
</dbReference>
<dbReference type="PANTHER" id="PTHR44688:SF16">
    <property type="entry name" value="DNA-BINDING TRANSCRIPTIONAL ACTIVATOR DEVR_DOSR"/>
    <property type="match status" value="1"/>
</dbReference>
<dbReference type="SMART" id="SM00448">
    <property type="entry name" value="REC"/>
    <property type="match status" value="1"/>
</dbReference>
<evidence type="ECO:0000256" key="2">
    <source>
        <dbReference type="ARBA" id="ARBA00023125"/>
    </source>
</evidence>
<evidence type="ECO:0000256" key="3">
    <source>
        <dbReference type="ARBA" id="ARBA00023163"/>
    </source>
</evidence>
<name>A0A177N5R4_9GAMM</name>
<keyword evidence="4" id="KW-0597">Phosphoprotein</keyword>
<dbReference type="PROSITE" id="PS50043">
    <property type="entry name" value="HTH_LUXR_2"/>
    <property type="match status" value="1"/>
</dbReference>
<keyword evidence="2 7" id="KW-0238">DNA-binding</keyword>
<dbReference type="GO" id="GO:0006355">
    <property type="term" value="P:regulation of DNA-templated transcription"/>
    <property type="evidence" value="ECO:0007669"/>
    <property type="project" value="InterPro"/>
</dbReference>
<dbReference type="GO" id="GO:0003677">
    <property type="term" value="F:DNA binding"/>
    <property type="evidence" value="ECO:0007669"/>
    <property type="project" value="UniProtKB-KW"/>
</dbReference>
<dbReference type="PANTHER" id="PTHR44688">
    <property type="entry name" value="DNA-BINDING TRANSCRIPTIONAL ACTIVATOR DEVR_DOSR"/>
    <property type="match status" value="1"/>
</dbReference>
<dbReference type="CDD" id="cd17537">
    <property type="entry name" value="REC_FixJ"/>
    <property type="match status" value="1"/>
</dbReference>
<dbReference type="Pfam" id="PF00196">
    <property type="entry name" value="GerE"/>
    <property type="match status" value="1"/>
</dbReference>
<keyword evidence="3" id="KW-0804">Transcription</keyword>
<dbReference type="RefSeq" id="WP_066984508.1">
    <property type="nucleotide sequence ID" value="NZ_LUUI01000122.1"/>
</dbReference>